<reference evidence="1" key="1">
    <citation type="submission" date="2023-05" db="EMBL/GenBank/DDBJ databases">
        <authorList>
            <consortium name="ELIXIR-Norway"/>
        </authorList>
    </citation>
    <scope>NUCLEOTIDE SEQUENCE</scope>
</reference>
<sequence>MAASEACTMFPVTRAGEPKPRPTGCHGNSQAGSGGPAHLGWLRGFLGSDRPSVRLGVWGDVGVERLQWGAWARELGVQTQAELRWGSACLEELVGLLGGAAPPREGAGANRRLSGLHAERGLAGTGCCHRPGWRGARFAFSLRSWEEPAQRRPGCVHGL</sequence>
<name>A0ACB0FJ93_RANTA</name>
<proteinExistence type="predicted"/>
<dbReference type="EMBL" id="OX596091">
    <property type="protein sequence ID" value="CAI9712548.1"/>
    <property type="molecule type" value="Genomic_DNA"/>
</dbReference>
<evidence type="ECO:0000313" key="1">
    <source>
        <dbReference type="EMBL" id="CAI9712548.1"/>
    </source>
</evidence>
<evidence type="ECO:0000313" key="2">
    <source>
        <dbReference type="Proteomes" id="UP001162501"/>
    </source>
</evidence>
<protein>
    <submittedName>
        <fullName evidence="1">Uncharacterized protein</fullName>
    </submittedName>
</protein>
<accession>A0ACB0FJ93</accession>
<dbReference type="Proteomes" id="UP001162501">
    <property type="component" value="Chromosome 7"/>
</dbReference>
<organism evidence="1 2">
    <name type="scientific">Rangifer tarandus platyrhynchus</name>
    <name type="common">Svalbard reindeer</name>
    <dbReference type="NCBI Taxonomy" id="3082113"/>
    <lineage>
        <taxon>Eukaryota</taxon>
        <taxon>Metazoa</taxon>
        <taxon>Chordata</taxon>
        <taxon>Craniata</taxon>
        <taxon>Vertebrata</taxon>
        <taxon>Euteleostomi</taxon>
        <taxon>Mammalia</taxon>
        <taxon>Eutheria</taxon>
        <taxon>Laurasiatheria</taxon>
        <taxon>Artiodactyla</taxon>
        <taxon>Ruminantia</taxon>
        <taxon>Pecora</taxon>
        <taxon>Cervidae</taxon>
        <taxon>Odocoileinae</taxon>
        <taxon>Rangifer</taxon>
    </lineage>
</organism>
<gene>
    <name evidence="1" type="ORF">MRATA1EN3_LOCUS23761</name>
</gene>